<dbReference type="Proteomes" id="UP000887574">
    <property type="component" value="Unplaced"/>
</dbReference>
<keyword evidence="1" id="KW-0472">Membrane</keyword>
<reference evidence="3" key="1">
    <citation type="submission" date="2022-11" db="UniProtKB">
        <authorList>
            <consortium name="WormBaseParasite"/>
        </authorList>
    </citation>
    <scope>IDENTIFICATION</scope>
</reference>
<evidence type="ECO:0000313" key="2">
    <source>
        <dbReference type="Proteomes" id="UP000887574"/>
    </source>
</evidence>
<feature type="transmembrane region" description="Helical" evidence="1">
    <location>
        <begin position="43"/>
        <end position="74"/>
    </location>
</feature>
<protein>
    <submittedName>
        <fullName evidence="3">Uncharacterized protein</fullName>
    </submittedName>
</protein>
<feature type="transmembrane region" description="Helical" evidence="1">
    <location>
        <begin position="86"/>
        <end position="105"/>
    </location>
</feature>
<name>A0A915DZH1_9BILA</name>
<accession>A0A915DZH1</accession>
<dbReference type="WBParaSite" id="jg24581">
    <property type="protein sequence ID" value="jg24581"/>
    <property type="gene ID" value="jg24581"/>
</dbReference>
<evidence type="ECO:0000313" key="3">
    <source>
        <dbReference type="WBParaSite" id="jg24581"/>
    </source>
</evidence>
<keyword evidence="1" id="KW-0812">Transmembrane</keyword>
<organism evidence="2 3">
    <name type="scientific">Ditylenchus dipsaci</name>
    <dbReference type="NCBI Taxonomy" id="166011"/>
    <lineage>
        <taxon>Eukaryota</taxon>
        <taxon>Metazoa</taxon>
        <taxon>Ecdysozoa</taxon>
        <taxon>Nematoda</taxon>
        <taxon>Chromadorea</taxon>
        <taxon>Rhabditida</taxon>
        <taxon>Tylenchina</taxon>
        <taxon>Tylenchomorpha</taxon>
        <taxon>Sphaerularioidea</taxon>
        <taxon>Anguinidae</taxon>
        <taxon>Anguininae</taxon>
        <taxon>Ditylenchus</taxon>
    </lineage>
</organism>
<keyword evidence="1" id="KW-1133">Transmembrane helix</keyword>
<sequence>MVGTLKNTTPADIIRAIGWDVDDSTVQEMAVIEHAQLVGVLSFSLFLCLVVLSLFLFGSLSIFFISIGVVIYSFLMRSLFTLPGKVYVLAYLVFEAIQIGFYVALASTF</sequence>
<proteinExistence type="predicted"/>
<keyword evidence="2" id="KW-1185">Reference proteome</keyword>
<evidence type="ECO:0000256" key="1">
    <source>
        <dbReference type="SAM" id="Phobius"/>
    </source>
</evidence>
<dbReference type="AlphaFoldDB" id="A0A915DZH1"/>